<dbReference type="SUPFAM" id="SSF50249">
    <property type="entry name" value="Nucleic acid-binding proteins"/>
    <property type="match status" value="3"/>
</dbReference>
<dbReference type="Pfam" id="PF01336">
    <property type="entry name" value="tRNA_anti-codon"/>
    <property type="match status" value="1"/>
</dbReference>
<dbReference type="Gene3D" id="2.40.50.140">
    <property type="entry name" value="Nucleic acid-binding proteins"/>
    <property type="match status" value="3"/>
</dbReference>
<evidence type="ECO:0000259" key="2">
    <source>
        <dbReference type="Pfam" id="PF01336"/>
    </source>
</evidence>
<dbReference type="Proteomes" id="UP000245934">
    <property type="component" value="Unassembled WGS sequence"/>
</dbReference>
<accession>A0A2V2N6X4</accession>
<keyword evidence="4" id="KW-1185">Reference proteome</keyword>
<evidence type="ECO:0000313" key="3">
    <source>
        <dbReference type="EMBL" id="PWR75589.1"/>
    </source>
</evidence>
<sequence length="431" mass="47142">MKPVVRYHYALVDDLISREEFDALIEKKITDCGNLADETAAALLVVKDLGRSHVKIRGLRGKSSLFCFYAKIIAFSGVTEFDRQNGEKGLVARLTVADETGQVDLVFWDEQAAALEETFEIADVVEVIGRHGKSARDIMPLNLRKTCVDIDCVMEVKERKAPKRVDLHGLIISLADPKPFTRKDGTSGEMVSGLVADSVGTARLLCWEPSVLAGITPGIAVTVSGALEKEGDYGGREVVFDEETMLSPAEEPPEIQTTALEALVPEQSVTVRGTLTRILPAKPFTRRDGSTSWVRNLRLSDGSAEVPLVLWDDEAKRPLLQGESVIIYNAYVKTGRTGDNEISLGRGGALAIVPHEGEHIRVQGTVLYVPQGTLLTSPDGSWLVDTKLPHGTYAIMTGFACGQRLFSESEEVLEYDVKMIKDNLEAFILSL</sequence>
<organism evidence="3 4">
    <name type="scientific">Methanospirillum stamsii</name>
    <dbReference type="NCBI Taxonomy" id="1277351"/>
    <lineage>
        <taxon>Archaea</taxon>
        <taxon>Methanobacteriati</taxon>
        <taxon>Methanobacteriota</taxon>
        <taxon>Stenosarchaea group</taxon>
        <taxon>Methanomicrobia</taxon>
        <taxon>Methanomicrobiales</taxon>
        <taxon>Methanospirillaceae</taxon>
        <taxon>Methanospirillum</taxon>
    </lineage>
</organism>
<reference evidence="3 4" key="1">
    <citation type="submission" date="2018-05" db="EMBL/GenBank/DDBJ databases">
        <title>Draft genome of Methanospirillum stamsii Pt1.</title>
        <authorList>
            <person name="Dueholm M.S."/>
            <person name="Nielsen P.H."/>
            <person name="Bakmann L.F."/>
            <person name="Otzen D.E."/>
        </authorList>
    </citation>
    <scope>NUCLEOTIDE SEQUENCE [LARGE SCALE GENOMIC DNA]</scope>
    <source>
        <strain evidence="3 4">Pt1</strain>
    </source>
</reference>
<dbReference type="GO" id="GO:0003677">
    <property type="term" value="F:DNA binding"/>
    <property type="evidence" value="ECO:0007669"/>
    <property type="project" value="UniProtKB-KW"/>
</dbReference>
<evidence type="ECO:0000256" key="1">
    <source>
        <dbReference type="ARBA" id="ARBA00023125"/>
    </source>
</evidence>
<comment type="caution">
    <text evidence="3">The sequence shown here is derived from an EMBL/GenBank/DDBJ whole genome shotgun (WGS) entry which is preliminary data.</text>
</comment>
<proteinExistence type="predicted"/>
<evidence type="ECO:0000313" key="4">
    <source>
        <dbReference type="Proteomes" id="UP000245934"/>
    </source>
</evidence>
<dbReference type="PANTHER" id="PTHR13356:SF0">
    <property type="entry name" value="SOSS COMPLEX SUBUNIT B HOMOLOG"/>
    <property type="match status" value="1"/>
</dbReference>
<dbReference type="InterPro" id="IPR004365">
    <property type="entry name" value="NA-bd_OB_tRNA"/>
</dbReference>
<feature type="domain" description="OB" evidence="2">
    <location>
        <begin position="87"/>
        <end position="133"/>
    </location>
</feature>
<dbReference type="EMBL" id="QGMZ01000008">
    <property type="protein sequence ID" value="PWR75589.1"/>
    <property type="molecule type" value="Genomic_DNA"/>
</dbReference>
<dbReference type="CDD" id="cd04491">
    <property type="entry name" value="SoSSB_OBF"/>
    <property type="match status" value="1"/>
</dbReference>
<dbReference type="InterPro" id="IPR051231">
    <property type="entry name" value="SOSS-B"/>
</dbReference>
<name>A0A2V2N6X4_9EURY</name>
<keyword evidence="1" id="KW-0238">DNA-binding</keyword>
<gene>
    <name evidence="3" type="ORF">DLD82_03125</name>
</gene>
<protein>
    <submittedName>
        <fullName evidence="3">Nucleic acid-binding protein</fullName>
    </submittedName>
</protein>
<dbReference type="GO" id="GO:0010212">
    <property type="term" value="P:response to ionizing radiation"/>
    <property type="evidence" value="ECO:0007669"/>
    <property type="project" value="TreeGrafter"/>
</dbReference>
<dbReference type="AlphaFoldDB" id="A0A2V2N6X4"/>
<dbReference type="PANTHER" id="PTHR13356">
    <property type="entry name" value="OB FOLD NUCLEIC ACID BINDING PROTEIN-RELATED"/>
    <property type="match status" value="1"/>
</dbReference>
<dbReference type="InterPro" id="IPR012340">
    <property type="entry name" value="NA-bd_OB-fold"/>
</dbReference>
<dbReference type="GO" id="GO:0000724">
    <property type="term" value="P:double-strand break repair via homologous recombination"/>
    <property type="evidence" value="ECO:0007669"/>
    <property type="project" value="TreeGrafter"/>
</dbReference>